<protein>
    <submittedName>
        <fullName evidence="9">MFS transporter</fullName>
    </submittedName>
</protein>
<dbReference type="Gene3D" id="1.20.1250.20">
    <property type="entry name" value="MFS general substrate transporter like domains"/>
    <property type="match status" value="1"/>
</dbReference>
<dbReference type="SUPFAM" id="SSF103473">
    <property type="entry name" value="MFS general substrate transporter"/>
    <property type="match status" value="1"/>
</dbReference>
<evidence type="ECO:0000256" key="2">
    <source>
        <dbReference type="ARBA" id="ARBA00010992"/>
    </source>
</evidence>
<dbReference type="InterPro" id="IPR020846">
    <property type="entry name" value="MFS_dom"/>
</dbReference>
<evidence type="ECO:0000256" key="6">
    <source>
        <dbReference type="ARBA" id="ARBA00023136"/>
    </source>
</evidence>
<evidence type="ECO:0000256" key="1">
    <source>
        <dbReference type="ARBA" id="ARBA00004141"/>
    </source>
</evidence>
<dbReference type="PROSITE" id="PS00217">
    <property type="entry name" value="SUGAR_TRANSPORT_2"/>
    <property type="match status" value="1"/>
</dbReference>
<dbReference type="PANTHER" id="PTHR48023">
    <property type="entry name" value="D-XYLOSE-PROTON SYMPORTER-LIKE 2"/>
    <property type="match status" value="1"/>
</dbReference>
<feature type="transmembrane region" description="Helical" evidence="7">
    <location>
        <begin position="101"/>
        <end position="123"/>
    </location>
</feature>
<dbReference type="EMBL" id="JACDQQ010002300">
    <property type="protein sequence ID" value="MBA0088026.1"/>
    <property type="molecule type" value="Genomic_DNA"/>
</dbReference>
<dbReference type="InterPro" id="IPR005829">
    <property type="entry name" value="Sugar_transporter_CS"/>
</dbReference>
<dbReference type="InterPro" id="IPR050820">
    <property type="entry name" value="MFS_Sugar_Transporter"/>
</dbReference>
<accession>A0A7V8NVB4</accession>
<keyword evidence="10" id="KW-1185">Reference proteome</keyword>
<feature type="transmembrane region" description="Helical" evidence="7">
    <location>
        <begin position="44"/>
        <end position="65"/>
    </location>
</feature>
<gene>
    <name evidence="9" type="ORF">HRJ53_23830</name>
</gene>
<dbReference type="PRINTS" id="PR00171">
    <property type="entry name" value="SUGRTRNSPORT"/>
</dbReference>
<evidence type="ECO:0000313" key="10">
    <source>
        <dbReference type="Proteomes" id="UP000567293"/>
    </source>
</evidence>
<comment type="caution">
    <text evidence="9">The sequence shown here is derived from an EMBL/GenBank/DDBJ whole genome shotgun (WGS) entry which is preliminary data.</text>
</comment>
<evidence type="ECO:0000256" key="5">
    <source>
        <dbReference type="ARBA" id="ARBA00022989"/>
    </source>
</evidence>
<organism evidence="9 10">
    <name type="scientific">Candidatus Acidiferrum panamense</name>
    <dbReference type="NCBI Taxonomy" id="2741543"/>
    <lineage>
        <taxon>Bacteria</taxon>
        <taxon>Pseudomonadati</taxon>
        <taxon>Acidobacteriota</taxon>
        <taxon>Terriglobia</taxon>
        <taxon>Candidatus Acidiferrales</taxon>
        <taxon>Candidatus Acidiferrum</taxon>
    </lineage>
</organism>
<dbReference type="InterPro" id="IPR005828">
    <property type="entry name" value="MFS_sugar_transport-like"/>
</dbReference>
<feature type="domain" description="Major facilitator superfamily (MFS) profile" evidence="8">
    <location>
        <begin position="10"/>
        <end position="146"/>
    </location>
</feature>
<evidence type="ECO:0000313" key="9">
    <source>
        <dbReference type="EMBL" id="MBA0088026.1"/>
    </source>
</evidence>
<keyword evidence="3" id="KW-0813">Transport</keyword>
<reference evidence="9" key="1">
    <citation type="submission" date="2020-06" db="EMBL/GenBank/DDBJ databases">
        <title>Legume-microbial interactions unlock mineral nutrients during tropical forest succession.</title>
        <authorList>
            <person name="Epihov D.Z."/>
        </authorList>
    </citation>
    <scope>NUCLEOTIDE SEQUENCE [LARGE SCALE GENOMIC DNA]</scope>
    <source>
        <strain evidence="9">Pan2503</strain>
    </source>
</reference>
<name>A0A7V8NVB4_9BACT</name>
<dbReference type="Proteomes" id="UP000567293">
    <property type="component" value="Unassembled WGS sequence"/>
</dbReference>
<feature type="transmembrane region" description="Helical" evidence="7">
    <location>
        <begin position="77"/>
        <end position="95"/>
    </location>
</feature>
<dbReference type="AlphaFoldDB" id="A0A7V8NVB4"/>
<evidence type="ECO:0000256" key="7">
    <source>
        <dbReference type="SAM" id="Phobius"/>
    </source>
</evidence>
<dbReference type="PROSITE" id="PS50850">
    <property type="entry name" value="MFS"/>
    <property type="match status" value="1"/>
</dbReference>
<dbReference type="Pfam" id="PF00083">
    <property type="entry name" value="Sugar_tr"/>
    <property type="match status" value="1"/>
</dbReference>
<dbReference type="PANTHER" id="PTHR48023:SF4">
    <property type="entry name" value="D-XYLOSE-PROTON SYMPORTER-LIKE 2"/>
    <property type="match status" value="1"/>
</dbReference>
<feature type="transmembrane region" description="Helical" evidence="7">
    <location>
        <begin position="12"/>
        <end position="32"/>
    </location>
</feature>
<feature type="non-terminal residue" evidence="9">
    <location>
        <position position="146"/>
    </location>
</feature>
<evidence type="ECO:0000256" key="4">
    <source>
        <dbReference type="ARBA" id="ARBA00022692"/>
    </source>
</evidence>
<comment type="subcellular location">
    <subcellularLocation>
        <location evidence="1">Membrane</location>
        <topology evidence="1">Multi-pass membrane protein</topology>
    </subcellularLocation>
</comment>
<keyword evidence="5 7" id="KW-1133">Transmembrane helix</keyword>
<proteinExistence type="inferred from homology"/>
<evidence type="ECO:0000259" key="8">
    <source>
        <dbReference type="PROSITE" id="PS50850"/>
    </source>
</evidence>
<comment type="similarity">
    <text evidence="2">Belongs to the major facilitator superfamily. Sugar transporter (TC 2.A.1.1) family.</text>
</comment>
<keyword evidence="4 7" id="KW-0812">Transmembrane</keyword>
<dbReference type="GO" id="GO:0022857">
    <property type="term" value="F:transmembrane transporter activity"/>
    <property type="evidence" value="ECO:0007669"/>
    <property type="project" value="InterPro"/>
</dbReference>
<sequence length="146" mass="15314">MKLNSALLKSTVVAALGGLLFGFDTVVIAGAIQPLKILYHLSPFWEGFTVAAALVGTVIGSLLAGIPGDSLGRRGSLRWMAILYVLSAAGCALAWNWSALVLFRFIGGLGIGGSSVLGPMYIAEISPAQWRGRLVGCFQFNVVFGI</sequence>
<evidence type="ECO:0000256" key="3">
    <source>
        <dbReference type="ARBA" id="ARBA00022448"/>
    </source>
</evidence>
<dbReference type="InterPro" id="IPR003663">
    <property type="entry name" value="Sugar/inositol_transpt"/>
</dbReference>
<dbReference type="InterPro" id="IPR036259">
    <property type="entry name" value="MFS_trans_sf"/>
</dbReference>
<keyword evidence="6 7" id="KW-0472">Membrane</keyword>
<dbReference type="GO" id="GO:0016020">
    <property type="term" value="C:membrane"/>
    <property type="evidence" value="ECO:0007669"/>
    <property type="project" value="UniProtKB-SubCell"/>
</dbReference>